<dbReference type="Proteomes" id="UP000000709">
    <property type="component" value="Unassembled WGS sequence"/>
</dbReference>
<dbReference type="GO" id="GO:0072686">
    <property type="term" value="C:mitotic spindle"/>
    <property type="evidence" value="ECO:0007669"/>
    <property type="project" value="EnsemblFungi"/>
</dbReference>
<evidence type="ECO:0000259" key="12">
    <source>
        <dbReference type="PROSITE" id="PS51230"/>
    </source>
</evidence>
<keyword evidence="3" id="KW-0963">Cytoplasm</keyword>
<keyword evidence="6" id="KW-0498">Mitosis</keyword>
<accession>G3AGA7</accession>
<dbReference type="GO" id="GO:0007064">
    <property type="term" value="P:mitotic sister chromatid cohesion"/>
    <property type="evidence" value="ECO:0007669"/>
    <property type="project" value="EnsemblFungi"/>
</dbReference>
<dbReference type="SUPFAM" id="SSF140612">
    <property type="entry name" value="EB1 dimerisation domain-like"/>
    <property type="match status" value="1"/>
</dbReference>
<dbReference type="InterPro" id="IPR001715">
    <property type="entry name" value="CH_dom"/>
</dbReference>
<dbReference type="OrthoDB" id="2119228at2759"/>
<dbReference type="Gene3D" id="1.10.418.10">
    <property type="entry name" value="Calponin-like domain"/>
    <property type="match status" value="1"/>
</dbReference>
<dbReference type="Gene3D" id="1.20.5.1430">
    <property type="match status" value="1"/>
</dbReference>
<protein>
    <submittedName>
        <fullName evidence="13">Uncharacterized protein</fullName>
    </submittedName>
</protein>
<evidence type="ECO:0000313" key="13">
    <source>
        <dbReference type="EMBL" id="EGW35246.1"/>
    </source>
</evidence>
<dbReference type="GeneID" id="18872458"/>
<dbReference type="GO" id="GO:0031116">
    <property type="term" value="P:positive regulation of microtubule polymerization"/>
    <property type="evidence" value="ECO:0007669"/>
    <property type="project" value="EnsemblFungi"/>
</dbReference>
<dbReference type="Pfam" id="PF00307">
    <property type="entry name" value="CH"/>
    <property type="match status" value="1"/>
</dbReference>
<dbReference type="SUPFAM" id="SSF47576">
    <property type="entry name" value="Calponin-homology domain, CH-domain"/>
    <property type="match status" value="1"/>
</dbReference>
<organism evidence="14">
    <name type="scientific">Spathaspora passalidarum (strain NRRL Y-27907 / 11-Y1)</name>
    <dbReference type="NCBI Taxonomy" id="619300"/>
    <lineage>
        <taxon>Eukaryota</taxon>
        <taxon>Fungi</taxon>
        <taxon>Dikarya</taxon>
        <taxon>Ascomycota</taxon>
        <taxon>Saccharomycotina</taxon>
        <taxon>Pichiomycetes</taxon>
        <taxon>Debaryomycetaceae</taxon>
        <taxon>Spathaspora</taxon>
    </lineage>
</organism>
<dbReference type="GO" id="GO:0030473">
    <property type="term" value="P:nuclear migration along microtubule"/>
    <property type="evidence" value="ECO:0007669"/>
    <property type="project" value="EnsemblFungi"/>
</dbReference>
<evidence type="ECO:0000256" key="1">
    <source>
        <dbReference type="ARBA" id="ARBA00004245"/>
    </source>
</evidence>
<dbReference type="PROSITE" id="PS51230">
    <property type="entry name" value="EB1_C"/>
    <property type="match status" value="1"/>
</dbReference>
<dbReference type="AlphaFoldDB" id="G3AGA7"/>
<dbReference type="OMA" id="WIKRFWD"/>
<feature type="domain" description="EB1 C-terminal" evidence="12">
    <location>
        <begin position="207"/>
        <end position="290"/>
    </location>
</feature>
<evidence type="ECO:0000259" key="11">
    <source>
        <dbReference type="PROSITE" id="PS50021"/>
    </source>
</evidence>
<dbReference type="GO" id="GO:0031578">
    <property type="term" value="P:mitotic spindle orientation checkpoint signaling"/>
    <property type="evidence" value="ECO:0007669"/>
    <property type="project" value="EnsemblFungi"/>
</dbReference>
<reference evidence="13 14" key="1">
    <citation type="journal article" date="2011" name="Proc. Natl. Acad. Sci. U.S.A.">
        <title>Comparative genomics of xylose-fermenting fungi for enhanced biofuel production.</title>
        <authorList>
            <person name="Wohlbach D.J."/>
            <person name="Kuo A."/>
            <person name="Sato T.K."/>
            <person name="Potts K.M."/>
            <person name="Salamov A.A."/>
            <person name="LaButti K.M."/>
            <person name="Sun H."/>
            <person name="Clum A."/>
            <person name="Pangilinan J.L."/>
            <person name="Lindquist E.A."/>
            <person name="Lucas S."/>
            <person name="Lapidus A."/>
            <person name="Jin M."/>
            <person name="Gunawan C."/>
            <person name="Balan V."/>
            <person name="Dale B.E."/>
            <person name="Jeffries T.W."/>
            <person name="Zinkel R."/>
            <person name="Barry K.W."/>
            <person name="Grigoriev I.V."/>
            <person name="Gasch A.P."/>
        </authorList>
    </citation>
    <scope>NUCLEOTIDE SEQUENCE [LARGE SCALE GENOMIC DNA]</scope>
    <source>
        <strain evidence="14">NRRL Y-27907 / 11-Y1</strain>
    </source>
</reference>
<dbReference type="STRING" id="619300.G3AGA7"/>
<keyword evidence="5 9" id="KW-0493">Microtubule</keyword>
<dbReference type="RefSeq" id="XP_007372658.1">
    <property type="nucleotide sequence ID" value="XM_007372596.1"/>
</dbReference>
<evidence type="ECO:0000256" key="6">
    <source>
        <dbReference type="ARBA" id="ARBA00022776"/>
    </source>
</evidence>
<keyword evidence="14" id="KW-1185">Reference proteome</keyword>
<dbReference type="GO" id="GO:0007019">
    <property type="term" value="P:microtubule depolymerization"/>
    <property type="evidence" value="ECO:0007669"/>
    <property type="project" value="EnsemblFungi"/>
</dbReference>
<dbReference type="InterPro" id="IPR004953">
    <property type="entry name" value="EB1_C"/>
</dbReference>
<dbReference type="PROSITE" id="PS50021">
    <property type="entry name" value="CH"/>
    <property type="match status" value="1"/>
</dbReference>
<evidence type="ECO:0000256" key="4">
    <source>
        <dbReference type="ARBA" id="ARBA00022618"/>
    </source>
</evidence>
<gene>
    <name evidence="13" type="ORF">SPAPADRAFT_58459</name>
</gene>
<dbReference type="FunCoup" id="G3AGA7">
    <property type="interactions" value="720"/>
</dbReference>
<dbReference type="GO" id="GO:0005881">
    <property type="term" value="C:cytoplasmic microtubule"/>
    <property type="evidence" value="ECO:0007669"/>
    <property type="project" value="EnsemblFungi"/>
</dbReference>
<evidence type="ECO:0000256" key="3">
    <source>
        <dbReference type="ARBA" id="ARBA00022490"/>
    </source>
</evidence>
<dbReference type="eggNOG" id="KOG3000">
    <property type="taxonomic scope" value="Eukaryota"/>
</dbReference>
<comment type="subcellular location">
    <subcellularLocation>
        <location evidence="1">Cytoplasm</location>
        <location evidence="1">Cytoskeleton</location>
    </subcellularLocation>
</comment>
<feature type="domain" description="Calponin-homology (CH)" evidence="11">
    <location>
        <begin position="4"/>
        <end position="105"/>
    </location>
</feature>
<dbReference type="Pfam" id="PF03271">
    <property type="entry name" value="EB1"/>
    <property type="match status" value="1"/>
</dbReference>
<dbReference type="GO" id="GO:0051301">
    <property type="term" value="P:cell division"/>
    <property type="evidence" value="ECO:0007669"/>
    <property type="project" value="UniProtKB-KW"/>
</dbReference>
<keyword evidence="8" id="KW-0131">Cell cycle</keyword>
<sequence>MVVGESRSELLQWLNTTLDLNYSKVEQCGTGAAFCQLLDSIVGGVPISKVKFNGTSEYDYRHNWKILQSGFTKHNITKNIDVEKLIKCRLQDNLELLQWFRRYWLENKDYNDVNYDASAKRRVSAGPASASGSVSSSAGSANVRRPAKPFITSPRVPTPGQRRVSSTSSVGSASFRSDRATGTTTPTNAAPASGAALRSKVNQLSKELEESYQEIVQLRNEIQDNKISTESLQIERNFYFNKLQDIEMIVQHILEAKEHGKSYEFADLDIFKLSNKIQTILYATEDGFGEAPAPMDISAPVAESVTNDVFSDDIGKDYLATSTTAYSREDNGTSLHVAHKSVDMSDNESF</sequence>
<feature type="region of interest" description="Disordered" evidence="10">
    <location>
        <begin position="126"/>
        <end position="196"/>
    </location>
</feature>
<dbReference type="KEGG" id="spaa:SPAPADRAFT_58459"/>
<dbReference type="InterPro" id="IPR036133">
    <property type="entry name" value="EB1_C_sf"/>
</dbReference>
<dbReference type="GO" id="GO:0035371">
    <property type="term" value="C:microtubule plus-end"/>
    <property type="evidence" value="ECO:0007669"/>
    <property type="project" value="EnsemblFungi"/>
</dbReference>
<dbReference type="FunFam" id="1.10.418.10:FF:000028">
    <property type="entry name" value="RP/EB family microtubule-associated protein"/>
    <property type="match status" value="1"/>
</dbReference>
<dbReference type="InParanoid" id="G3AGA7"/>
<feature type="compositionally biased region" description="Low complexity" evidence="10">
    <location>
        <begin position="126"/>
        <end position="141"/>
    </location>
</feature>
<name>G3AGA7_SPAPN</name>
<evidence type="ECO:0000256" key="10">
    <source>
        <dbReference type="SAM" id="MobiDB-lite"/>
    </source>
</evidence>
<evidence type="ECO:0000256" key="2">
    <source>
        <dbReference type="ARBA" id="ARBA00010729"/>
    </source>
</evidence>
<dbReference type="GO" id="GO:0051010">
    <property type="term" value="F:microtubule plus-end binding"/>
    <property type="evidence" value="ECO:0007669"/>
    <property type="project" value="EnsemblFungi"/>
</dbReference>
<dbReference type="HOGENOM" id="CLU_041744_2_0_1"/>
<dbReference type="GO" id="GO:1904825">
    <property type="term" value="P:protein localization to microtubule plus-end"/>
    <property type="evidence" value="ECO:0007669"/>
    <property type="project" value="EnsemblFungi"/>
</dbReference>
<dbReference type="InterPro" id="IPR036872">
    <property type="entry name" value="CH_dom_sf"/>
</dbReference>
<dbReference type="EMBL" id="GL996499">
    <property type="protein sequence ID" value="EGW35246.1"/>
    <property type="molecule type" value="Genomic_DNA"/>
</dbReference>
<proteinExistence type="inferred from homology"/>
<dbReference type="GO" id="GO:0007026">
    <property type="term" value="P:negative regulation of microtubule depolymerization"/>
    <property type="evidence" value="ECO:0007669"/>
    <property type="project" value="EnsemblFungi"/>
</dbReference>
<evidence type="ECO:0000256" key="8">
    <source>
        <dbReference type="ARBA" id="ARBA00023306"/>
    </source>
</evidence>
<dbReference type="GO" id="GO:0051233">
    <property type="term" value="C:spindle midzone"/>
    <property type="evidence" value="ECO:0007669"/>
    <property type="project" value="EnsemblFungi"/>
</dbReference>
<comment type="similarity">
    <text evidence="2">Belongs to the MAPRE family.</text>
</comment>
<evidence type="ECO:0000256" key="7">
    <source>
        <dbReference type="ARBA" id="ARBA00023212"/>
    </source>
</evidence>
<keyword evidence="4" id="KW-0132">Cell division</keyword>
<dbReference type="GO" id="GO:0030543">
    <property type="term" value="P:2-micrometer plasmid partitioning"/>
    <property type="evidence" value="ECO:0007669"/>
    <property type="project" value="EnsemblFungi"/>
</dbReference>
<dbReference type="GO" id="GO:0000922">
    <property type="term" value="C:spindle pole"/>
    <property type="evidence" value="ECO:0007669"/>
    <property type="project" value="EnsemblFungi"/>
</dbReference>
<dbReference type="InterPro" id="IPR027328">
    <property type="entry name" value="MAPRE"/>
</dbReference>
<dbReference type="PANTHER" id="PTHR10623">
    <property type="entry name" value="MICROTUBULE-ASSOCIATED PROTEIN RP/EB FAMILY MEMBER"/>
    <property type="match status" value="1"/>
</dbReference>
<evidence type="ECO:0000256" key="9">
    <source>
        <dbReference type="PROSITE-ProRule" id="PRU00576"/>
    </source>
</evidence>
<evidence type="ECO:0000256" key="5">
    <source>
        <dbReference type="ARBA" id="ARBA00022701"/>
    </source>
</evidence>
<dbReference type="GO" id="GO:0007020">
    <property type="term" value="P:microtubule nucleation"/>
    <property type="evidence" value="ECO:0007669"/>
    <property type="project" value="EnsemblFungi"/>
</dbReference>
<evidence type="ECO:0000313" key="14">
    <source>
        <dbReference type="Proteomes" id="UP000000709"/>
    </source>
</evidence>
<feature type="compositionally biased region" description="Low complexity" evidence="10">
    <location>
        <begin position="165"/>
        <end position="196"/>
    </location>
</feature>
<keyword evidence="7" id="KW-0206">Cytoskeleton</keyword>